<evidence type="ECO:0000313" key="2">
    <source>
        <dbReference type="Proteomes" id="UP000190135"/>
    </source>
</evidence>
<dbReference type="STRING" id="1365950.SAMN05428963_109125"/>
<proteinExistence type="predicted"/>
<organism evidence="1 2">
    <name type="scientific">Consotaella salsifontis</name>
    <dbReference type="NCBI Taxonomy" id="1365950"/>
    <lineage>
        <taxon>Bacteria</taxon>
        <taxon>Pseudomonadati</taxon>
        <taxon>Pseudomonadota</taxon>
        <taxon>Alphaproteobacteria</taxon>
        <taxon>Hyphomicrobiales</taxon>
        <taxon>Aurantimonadaceae</taxon>
        <taxon>Consotaella</taxon>
    </lineage>
</organism>
<dbReference type="Proteomes" id="UP000190135">
    <property type="component" value="Unassembled WGS sequence"/>
</dbReference>
<protein>
    <submittedName>
        <fullName evidence="1">Uncharacterized protein</fullName>
    </submittedName>
</protein>
<reference evidence="1 2" key="1">
    <citation type="submission" date="2017-02" db="EMBL/GenBank/DDBJ databases">
        <authorList>
            <person name="Peterson S.W."/>
        </authorList>
    </citation>
    <scope>NUCLEOTIDE SEQUENCE [LARGE SCALE GENOMIC DNA]</scope>
    <source>
        <strain evidence="1 2">USBA 369</strain>
    </source>
</reference>
<gene>
    <name evidence="1" type="ORF">SAMN05428963_109125</name>
</gene>
<dbReference type="AlphaFoldDB" id="A0A1T4S8W8"/>
<sequence length="42" mass="4714">MIPLTRAMDTLVINLSKDPGPVRDALEQVCGRRGDFVEWISL</sequence>
<evidence type="ECO:0000313" key="1">
    <source>
        <dbReference type="EMBL" id="SKA24740.1"/>
    </source>
</evidence>
<keyword evidence="2" id="KW-1185">Reference proteome</keyword>
<name>A0A1T4S8W8_9HYPH</name>
<accession>A0A1T4S8W8</accession>
<dbReference type="EMBL" id="FUXL01000009">
    <property type="protein sequence ID" value="SKA24740.1"/>
    <property type="molecule type" value="Genomic_DNA"/>
</dbReference>